<proteinExistence type="predicted"/>
<accession>A0A399G4H1</accession>
<evidence type="ECO:0000313" key="8">
    <source>
        <dbReference type="Proteomes" id="UP000265719"/>
    </source>
</evidence>
<keyword evidence="8" id="KW-1185">Reference proteome</keyword>
<sequence length="1381" mass="154660">MSAIARNQVFSAVHTVGGLLPADMLVRISEGRDVPGCAPADYGVVGSRSVRDEAERHWDYLKSLWKDLRAHLPVAPPTDPPSDPTGRAVKEWVEPLFAELGFGRLAAVAAPGITADDGTKTFPVSHHWRHVPVHVTAWNADLDRRPAGAGTVPPQSLVQECLNRTSAHLWAVVTNGRQLRLLRDSSALATAAYVEFDLEAIFDGELFSEFVLLYRLLHATRFETADGEAPSACWLEKWRTHAIDSGTRALEQLRRGVQEAITVLGTGFLRHPANTALRENLDSREFHTALLRLVYRMLFLFVAEDRDALHPPVPDDAPDEVKQAHEKARKRYEKYFSSARLRRHARRRRGTAHGDQYRALRLVLDALGDENGRPELALPALGGLFDHTDADTVLDGLELANESLLGAVRHLAQVRDPKSRRWRAVDYRNLDAEELGSVYESLLELVPKYSASERVFELVELAGNTRKTTGSYYTPSSLIECLLDSALDPVIDDAVKRGEVKATAAGEPDPAEHIVAELLELKVCDPACGSGHFLVAAARRIAKRVAAVRERNPEPTLPAVRHALHEVVARCVYGVDLNPMAVELAKVSLWLEALKPGRPLGFLDAHVKHGNALIGATPALLRKGIPDKAFKPIEGDDPKHANALEKVNANERGDQLSFFDIDEDAVKVANTVFASRLRRITAAPADSLADVRRQEEEYRDWQKDAEYVQAKHIADAWCAAFMWKKTPDAPRPVTYSVFQALQDPGGAGASEATNAEIVRLREQYRFFHWHLEFPDVFPVPDDRRGVDERTGWSGGFDCVMGNPPWDKVDFEDKKYFATVEPSIAAIAGTARRTRIAEWIEENPEAGERYREARRTQKATFHFAAQSGSFERCADGLKVKGVNSLQTDHLFTERFAAIAAPEGRYAAIIPTTIATGAGAQHLFKEFTGRGAIRVLYGFENAKPLFPSVHSSYPFCMISLVGPGLREPVTKLAFFLHDVDDLSKADRVFELSPEEIKLINPNTGTLPIFRKRRDAELTASVYKRIPVLWNEKKRDGNHWGVKFKNLFNMTDDWALFRSRESLENEGWTLEGNVFVRDGSRMLPLYEGKMVHHFDHRWNHFTGMETDDVRGLELSEKQSPDTAAMPRYWVPEADTPTGKTDRKGLPVMAAGVSTALDSLGWHRGWLYGWRDVSRATDERTAIPAFIPRVGVGHTYPLMLPMQQPTLVAVLGAVQSSFVYDYISRQKISGAHMALMTWKQLPVPPPEDLKPHTTFVVPRVLELVYTAYDMAPLARDLEDEGEPFRWDEERRAIIRAELDAYFFYLYGIDRGDVDYIMETFQTENGGLRNNEIRKYGTYRTKDLILEVYDRMANAGVSLDTPLIDGENFTSTLTPQPGHGPRHDPA</sequence>
<evidence type="ECO:0000256" key="4">
    <source>
        <dbReference type="ARBA" id="ARBA00022691"/>
    </source>
</evidence>
<dbReference type="GO" id="GO:0032259">
    <property type="term" value="P:methylation"/>
    <property type="evidence" value="ECO:0007669"/>
    <property type="project" value="UniProtKB-KW"/>
</dbReference>
<protein>
    <recommendedName>
        <fullName evidence="1">site-specific DNA-methyltransferase (adenine-specific)</fullName>
        <ecNumber evidence="1">2.1.1.72</ecNumber>
    </recommendedName>
</protein>
<keyword evidence="4" id="KW-0949">S-adenosyl-L-methionine</keyword>
<keyword evidence="2 7" id="KW-0489">Methyltransferase</keyword>
<dbReference type="InterPro" id="IPR050953">
    <property type="entry name" value="N4_N6_ade-DNA_methylase"/>
</dbReference>
<dbReference type="KEGG" id="thao:NI17_004370"/>
<dbReference type="Pfam" id="PF07669">
    <property type="entry name" value="Eco57I"/>
    <property type="match status" value="1"/>
</dbReference>
<comment type="catalytic activity">
    <reaction evidence="5">
        <text>a 2'-deoxyadenosine in DNA + S-adenosyl-L-methionine = an N(6)-methyl-2'-deoxyadenosine in DNA + S-adenosyl-L-homocysteine + H(+)</text>
        <dbReference type="Rhea" id="RHEA:15197"/>
        <dbReference type="Rhea" id="RHEA-COMP:12418"/>
        <dbReference type="Rhea" id="RHEA-COMP:12419"/>
        <dbReference type="ChEBI" id="CHEBI:15378"/>
        <dbReference type="ChEBI" id="CHEBI:57856"/>
        <dbReference type="ChEBI" id="CHEBI:59789"/>
        <dbReference type="ChEBI" id="CHEBI:90615"/>
        <dbReference type="ChEBI" id="CHEBI:90616"/>
        <dbReference type="EC" id="2.1.1.72"/>
    </reaction>
</comment>
<evidence type="ECO:0000313" key="7">
    <source>
        <dbReference type="EMBL" id="UOE20468.1"/>
    </source>
</evidence>
<dbReference type="GO" id="GO:0009007">
    <property type="term" value="F:site-specific DNA-methyltransferase (adenine-specific) activity"/>
    <property type="evidence" value="ECO:0007669"/>
    <property type="project" value="UniProtKB-EC"/>
</dbReference>
<evidence type="ECO:0000256" key="1">
    <source>
        <dbReference type="ARBA" id="ARBA00011900"/>
    </source>
</evidence>
<dbReference type="EC" id="2.1.1.72" evidence="1"/>
<dbReference type="SUPFAM" id="SSF53335">
    <property type="entry name" value="S-adenosyl-L-methionine-dependent methyltransferases"/>
    <property type="match status" value="1"/>
</dbReference>
<dbReference type="PANTHER" id="PTHR33841:SF1">
    <property type="entry name" value="DNA METHYLTRANSFERASE A"/>
    <property type="match status" value="1"/>
</dbReference>
<dbReference type="RefSeq" id="WP_068689202.1">
    <property type="nucleotide sequence ID" value="NZ_CP063196.1"/>
</dbReference>
<organism evidence="7 8">
    <name type="scientific">Thermobifida halotolerans</name>
    <dbReference type="NCBI Taxonomy" id="483545"/>
    <lineage>
        <taxon>Bacteria</taxon>
        <taxon>Bacillati</taxon>
        <taxon>Actinomycetota</taxon>
        <taxon>Actinomycetes</taxon>
        <taxon>Streptosporangiales</taxon>
        <taxon>Nocardiopsidaceae</taxon>
        <taxon>Thermobifida</taxon>
    </lineage>
</organism>
<dbReference type="Gene3D" id="3.40.50.150">
    <property type="entry name" value="Vaccinia Virus protein VP39"/>
    <property type="match status" value="2"/>
</dbReference>
<dbReference type="InterPro" id="IPR011639">
    <property type="entry name" value="MethylTrfase_TaqI-like_dom"/>
</dbReference>
<dbReference type="PRINTS" id="PR00507">
    <property type="entry name" value="N12N6MTFRASE"/>
</dbReference>
<dbReference type="InterPro" id="IPR029063">
    <property type="entry name" value="SAM-dependent_MTases_sf"/>
</dbReference>
<evidence type="ECO:0000256" key="2">
    <source>
        <dbReference type="ARBA" id="ARBA00022603"/>
    </source>
</evidence>
<evidence type="ECO:0000256" key="5">
    <source>
        <dbReference type="ARBA" id="ARBA00047942"/>
    </source>
</evidence>
<evidence type="ECO:0000256" key="3">
    <source>
        <dbReference type="ARBA" id="ARBA00022679"/>
    </source>
</evidence>
<name>A0A399G4H1_9ACTN</name>
<gene>
    <name evidence="7" type="ORF">NI17_004370</name>
</gene>
<dbReference type="OrthoDB" id="4280289at2"/>
<reference evidence="7" key="1">
    <citation type="submission" date="2020-10" db="EMBL/GenBank/DDBJ databases">
        <title>De novo genome project of the cellulose decomposer Thermobifida halotolerans type strain.</title>
        <authorList>
            <person name="Nagy I."/>
            <person name="Horvath B."/>
            <person name="Kukolya J."/>
            <person name="Nagy I."/>
            <person name="Orsini M."/>
        </authorList>
    </citation>
    <scope>NUCLEOTIDE SEQUENCE</scope>
    <source>
        <strain evidence="7">DSM 44931</strain>
    </source>
</reference>
<dbReference type="PANTHER" id="PTHR33841">
    <property type="entry name" value="DNA METHYLTRANSFERASE YEEA-RELATED"/>
    <property type="match status" value="1"/>
</dbReference>
<dbReference type="EMBL" id="CP063196">
    <property type="protein sequence ID" value="UOE20468.1"/>
    <property type="molecule type" value="Genomic_DNA"/>
</dbReference>
<dbReference type="GO" id="GO:0006304">
    <property type="term" value="P:DNA modification"/>
    <property type="evidence" value="ECO:0007669"/>
    <property type="project" value="InterPro"/>
</dbReference>
<feature type="domain" description="Type II methyltransferase M.TaqI-like" evidence="6">
    <location>
        <begin position="571"/>
        <end position="813"/>
    </location>
</feature>
<dbReference type="Proteomes" id="UP000265719">
    <property type="component" value="Chromosome"/>
</dbReference>
<keyword evidence="3" id="KW-0808">Transferase</keyword>
<evidence type="ECO:0000259" key="6">
    <source>
        <dbReference type="Pfam" id="PF07669"/>
    </source>
</evidence>